<accession>A0A2T9Y1W4</accession>
<protein>
    <submittedName>
        <fullName evidence="2">Uncharacterized protein</fullName>
    </submittedName>
</protein>
<evidence type="ECO:0000313" key="2">
    <source>
        <dbReference type="EMBL" id="PVU86346.1"/>
    </source>
</evidence>
<dbReference type="AlphaFoldDB" id="A0A2T9Y1W4"/>
<dbReference type="OrthoDB" id="5592268at2759"/>
<proteinExistence type="predicted"/>
<comment type="caution">
    <text evidence="2">The sequence shown here is derived from an EMBL/GenBank/DDBJ whole genome shotgun (WGS) entry which is preliminary data.</text>
</comment>
<sequence length="199" mass="22658">MKYLEHTVIKDSIKPDMEKVEAVKSLADPKNEKGRWAIKLRNYDFTVKHKQGALNPADFISKFPWKDIPAEMEPKFKDGDDNLKPAPSPKNAVNIIQGVHKEQHRGSESPVTAYRPSANGQMEQTIQTLKQTLRKMEDSDTNIHSPKLRTSSAEIVYGMGLMTPSIWGCQVTTDISKEEDIQNRKKWLYEKTPGYQSKA</sequence>
<evidence type="ECO:0000256" key="1">
    <source>
        <dbReference type="SAM" id="MobiDB-lite"/>
    </source>
</evidence>
<feature type="region of interest" description="Disordered" evidence="1">
    <location>
        <begin position="100"/>
        <end position="121"/>
    </location>
</feature>
<dbReference type="InterPro" id="IPR036397">
    <property type="entry name" value="RNaseH_sf"/>
</dbReference>
<keyword evidence="3" id="KW-1185">Reference proteome</keyword>
<organism evidence="2 3">
    <name type="scientific">Furculomyces boomerangus</name>
    <dbReference type="NCBI Taxonomy" id="61424"/>
    <lineage>
        <taxon>Eukaryota</taxon>
        <taxon>Fungi</taxon>
        <taxon>Fungi incertae sedis</taxon>
        <taxon>Zoopagomycota</taxon>
        <taxon>Kickxellomycotina</taxon>
        <taxon>Harpellomycetes</taxon>
        <taxon>Harpellales</taxon>
        <taxon>Harpellaceae</taxon>
        <taxon>Furculomyces</taxon>
    </lineage>
</organism>
<reference evidence="2 3" key="1">
    <citation type="journal article" date="2018" name="MBio">
        <title>Comparative Genomics Reveals the Core Gene Toolbox for the Fungus-Insect Symbiosis.</title>
        <authorList>
            <person name="Wang Y."/>
            <person name="Stata M."/>
            <person name="Wang W."/>
            <person name="Stajich J.E."/>
            <person name="White M.M."/>
            <person name="Moncalvo J.M."/>
        </authorList>
    </citation>
    <scope>NUCLEOTIDE SEQUENCE [LARGE SCALE GENOMIC DNA]</scope>
    <source>
        <strain evidence="2 3">AUS-77-4</strain>
    </source>
</reference>
<gene>
    <name evidence="2" type="ORF">BB559_006551</name>
</gene>
<dbReference type="GO" id="GO:0003676">
    <property type="term" value="F:nucleic acid binding"/>
    <property type="evidence" value="ECO:0007669"/>
    <property type="project" value="InterPro"/>
</dbReference>
<dbReference type="EMBL" id="MBFT01000931">
    <property type="protein sequence ID" value="PVU86346.1"/>
    <property type="molecule type" value="Genomic_DNA"/>
</dbReference>
<dbReference type="Proteomes" id="UP000245699">
    <property type="component" value="Unassembled WGS sequence"/>
</dbReference>
<evidence type="ECO:0000313" key="3">
    <source>
        <dbReference type="Proteomes" id="UP000245699"/>
    </source>
</evidence>
<dbReference type="Gene3D" id="3.30.420.10">
    <property type="entry name" value="Ribonuclease H-like superfamily/Ribonuclease H"/>
    <property type="match status" value="1"/>
</dbReference>
<name>A0A2T9Y1W4_9FUNG</name>
<dbReference type="STRING" id="61424.A0A2T9Y1W4"/>